<keyword evidence="2" id="KW-1185">Reference proteome</keyword>
<evidence type="ECO:0000313" key="1">
    <source>
        <dbReference type="EMBL" id="WNG46453.1"/>
    </source>
</evidence>
<sequence>MRCTIYSPVVDHQAIQSVRDVLPGWLLHWEGELERWSSASFTSAQGTLTFNSLEYTGPMDPFSKIILGTSSHFWKRKDLPESVMDDLLDFVANTKWLVGVVGTSEVLSEDLFLKAAMELARQLNGRVFVNGTDLISPEPRA</sequence>
<name>A0ABY9WTB1_9BACT</name>
<dbReference type="EMBL" id="CP043494">
    <property type="protein sequence ID" value="WNG46453.1"/>
    <property type="molecule type" value="Genomic_DNA"/>
</dbReference>
<proteinExistence type="predicted"/>
<protein>
    <submittedName>
        <fullName evidence="1">Uncharacterized protein</fullName>
    </submittedName>
</protein>
<organism evidence="1 2">
    <name type="scientific">Archangium minus</name>
    <dbReference type="NCBI Taxonomy" id="83450"/>
    <lineage>
        <taxon>Bacteria</taxon>
        <taxon>Pseudomonadati</taxon>
        <taxon>Myxococcota</taxon>
        <taxon>Myxococcia</taxon>
        <taxon>Myxococcales</taxon>
        <taxon>Cystobacterineae</taxon>
        <taxon>Archangiaceae</taxon>
        <taxon>Archangium</taxon>
    </lineage>
</organism>
<evidence type="ECO:0000313" key="2">
    <source>
        <dbReference type="Proteomes" id="UP001611383"/>
    </source>
</evidence>
<dbReference type="RefSeq" id="WP_395822851.1">
    <property type="nucleotide sequence ID" value="NZ_CP043494.1"/>
</dbReference>
<dbReference type="Proteomes" id="UP001611383">
    <property type="component" value="Chromosome"/>
</dbReference>
<reference evidence="1 2" key="1">
    <citation type="submission" date="2019-08" db="EMBL/GenBank/DDBJ databases">
        <title>Archangium and Cystobacter genomes.</title>
        <authorList>
            <person name="Chen I.-C.K."/>
            <person name="Wielgoss S."/>
        </authorList>
    </citation>
    <scope>NUCLEOTIDE SEQUENCE [LARGE SCALE GENOMIC DNA]</scope>
    <source>
        <strain evidence="1 2">Cbm 6</strain>
    </source>
</reference>
<gene>
    <name evidence="1" type="ORF">F0U60_21805</name>
</gene>
<accession>A0ABY9WTB1</accession>